<organism evidence="1 2">
    <name type="scientific">Eiseniibacteriota bacterium</name>
    <dbReference type="NCBI Taxonomy" id="2212470"/>
    <lineage>
        <taxon>Bacteria</taxon>
        <taxon>Candidatus Eiseniibacteriota</taxon>
    </lineage>
</organism>
<dbReference type="Proteomes" id="UP000777784">
    <property type="component" value="Unassembled WGS sequence"/>
</dbReference>
<dbReference type="InterPro" id="IPR039498">
    <property type="entry name" value="NTP_transf_5"/>
</dbReference>
<dbReference type="EMBL" id="JAHJDP010000053">
    <property type="protein sequence ID" value="MBU2691293.1"/>
    <property type="molecule type" value="Genomic_DNA"/>
</dbReference>
<protein>
    <submittedName>
        <fullName evidence="1">Nucleotidyltransferase family protein</fullName>
    </submittedName>
</protein>
<proteinExistence type="predicted"/>
<gene>
    <name evidence="1" type="ORF">KJ970_10215</name>
</gene>
<comment type="caution">
    <text evidence="1">The sequence shown here is derived from an EMBL/GenBank/DDBJ whole genome shotgun (WGS) entry which is preliminary data.</text>
</comment>
<name>A0A948RUK6_UNCEI</name>
<evidence type="ECO:0000313" key="2">
    <source>
        <dbReference type="Proteomes" id="UP000777784"/>
    </source>
</evidence>
<dbReference type="AlphaFoldDB" id="A0A948RUK6"/>
<sequence>MASLRKEAFWPTKDQEILLRAALLTGDKALDAWLEWTSRNDFIEENHDRGSFRLFPLVYKNLVACGLNDPLMTRLKGLYRYSWCANQRLFHETAAILKSLHEAGLQTMVLKGAPMALYYYNDVGVRPMADVDVLVPQEQVQEAIARLEKEDWRANTRSITDDLRFRHAVQLIGKDDHEFDLHWHVYRECLQNEADEELWQRSMELSFAGVPTRAMEPTDTLLHTVVHGIRWNPEPSIRWIPDAMIILQKAGNNIDWDRVLDQAGRRRIRLRAARGLRYLQEIFEAPIPHRILDGLESVPPTFTERIEYRYIGIDSDKRRSLFLGYYPILFVYFLRYSAGKSLFSKLAQIPEFMRYHFQLKRRSQVLPVVLGHIWNKIKKMVRKPEGKGRR</sequence>
<accession>A0A948RUK6</accession>
<dbReference type="Pfam" id="PF14907">
    <property type="entry name" value="NTP_transf_5"/>
    <property type="match status" value="1"/>
</dbReference>
<evidence type="ECO:0000313" key="1">
    <source>
        <dbReference type="EMBL" id="MBU2691293.1"/>
    </source>
</evidence>
<dbReference type="Gene3D" id="3.30.460.40">
    <property type="match status" value="1"/>
</dbReference>
<reference evidence="1" key="1">
    <citation type="submission" date="2021-05" db="EMBL/GenBank/DDBJ databases">
        <title>Energy efficiency and biological interactions define the core microbiome of deep oligotrophic groundwater.</title>
        <authorList>
            <person name="Mehrshad M."/>
            <person name="Lopez-Fernandez M."/>
            <person name="Bell E."/>
            <person name="Bernier-Latmani R."/>
            <person name="Bertilsson S."/>
            <person name="Dopson M."/>
        </authorList>
    </citation>
    <scope>NUCLEOTIDE SEQUENCE</scope>
    <source>
        <strain evidence="1">Modern_marine.mb.64</strain>
    </source>
</reference>